<feature type="region of interest" description="Disordered" evidence="1">
    <location>
        <begin position="237"/>
        <end position="282"/>
    </location>
</feature>
<organism evidence="2 3">
    <name type="scientific">Paratrimastix pyriformis</name>
    <dbReference type="NCBI Taxonomy" id="342808"/>
    <lineage>
        <taxon>Eukaryota</taxon>
        <taxon>Metamonada</taxon>
        <taxon>Preaxostyla</taxon>
        <taxon>Paratrimastigidae</taxon>
        <taxon>Paratrimastix</taxon>
    </lineage>
</organism>
<name>A0ABQ8U9M5_9EUKA</name>
<gene>
    <name evidence="2" type="ORF">PAPYR_8960</name>
</gene>
<sequence>MSATTTTTVPEAALVEASAPNTDNDLALAMALQEELNREEAHTDPIVTGGPIVTGFFVKSRQSKQAQEEPTDDGQPDFEDLHDQSCYNWEESVDMNARQHMDIHAQAKLPECFVAPPAYDVGDEEEEDEATEEVVAGPRPHKPTRRQMEDVMGELRTAKRKASTELRVVLTVNQNRQLSKVLMCAAPNSFKEFLKTASTKFQYKGKLAFKRVFTLAGEEITDLVPLFQNHEVIMSSGENYLSPQPHPQAPPPAETATADPVEHSAGFVDSAPAAAPSDEQHR</sequence>
<proteinExistence type="predicted"/>
<evidence type="ECO:0000256" key="1">
    <source>
        <dbReference type="SAM" id="MobiDB-lite"/>
    </source>
</evidence>
<accession>A0ABQ8U9M5</accession>
<dbReference type="EMBL" id="JAPMOS010000086">
    <property type="protein sequence ID" value="KAJ4455995.1"/>
    <property type="molecule type" value="Genomic_DNA"/>
</dbReference>
<protein>
    <recommendedName>
        <fullName evidence="4">Rad60/SUMO-like domain-containing protein</fullName>
    </recommendedName>
</protein>
<feature type="region of interest" description="Disordered" evidence="1">
    <location>
        <begin position="1"/>
        <end position="22"/>
    </location>
</feature>
<feature type="compositionally biased region" description="Pro residues" evidence="1">
    <location>
        <begin position="244"/>
        <end position="253"/>
    </location>
</feature>
<comment type="caution">
    <text evidence="2">The sequence shown here is derived from an EMBL/GenBank/DDBJ whole genome shotgun (WGS) entry which is preliminary data.</text>
</comment>
<evidence type="ECO:0000313" key="2">
    <source>
        <dbReference type="EMBL" id="KAJ4455995.1"/>
    </source>
</evidence>
<feature type="region of interest" description="Disordered" evidence="1">
    <location>
        <begin position="58"/>
        <end position="78"/>
    </location>
</feature>
<reference evidence="2" key="1">
    <citation type="journal article" date="2022" name="bioRxiv">
        <title>Genomics of Preaxostyla Flagellates Illuminates Evolutionary Transitions and the Path Towards Mitochondrial Loss.</title>
        <authorList>
            <person name="Novak L.V.F."/>
            <person name="Treitli S.C."/>
            <person name="Pyrih J."/>
            <person name="Halakuc P."/>
            <person name="Pipaliya S.V."/>
            <person name="Vacek V."/>
            <person name="Brzon O."/>
            <person name="Soukal P."/>
            <person name="Eme L."/>
            <person name="Dacks J.B."/>
            <person name="Karnkowska A."/>
            <person name="Elias M."/>
            <person name="Hampl V."/>
        </authorList>
    </citation>
    <scope>NUCLEOTIDE SEQUENCE</scope>
    <source>
        <strain evidence="2">RCP-MX</strain>
    </source>
</reference>
<evidence type="ECO:0008006" key="4">
    <source>
        <dbReference type="Google" id="ProtNLM"/>
    </source>
</evidence>
<evidence type="ECO:0000313" key="3">
    <source>
        <dbReference type="Proteomes" id="UP001141327"/>
    </source>
</evidence>
<dbReference type="Proteomes" id="UP001141327">
    <property type="component" value="Unassembled WGS sequence"/>
</dbReference>
<feature type="compositionally biased region" description="Acidic residues" evidence="1">
    <location>
        <begin position="69"/>
        <end position="78"/>
    </location>
</feature>
<keyword evidence="3" id="KW-1185">Reference proteome</keyword>